<dbReference type="AlphaFoldDB" id="A0A419X961"/>
<keyword evidence="2" id="KW-1185">Reference proteome</keyword>
<protein>
    <submittedName>
        <fullName evidence="1">Uncharacterized protein</fullName>
    </submittedName>
</protein>
<reference evidence="1 2" key="1">
    <citation type="submission" date="2018-09" db="EMBL/GenBank/DDBJ databases">
        <title>Genomic Encyclopedia of Archaeal and Bacterial Type Strains, Phase II (KMG-II): from individual species to whole genera.</title>
        <authorList>
            <person name="Goeker M."/>
        </authorList>
    </citation>
    <scope>NUCLEOTIDE SEQUENCE [LARGE SCALE GENOMIC DNA]</scope>
    <source>
        <strain evidence="1 2">DSM 21950</strain>
    </source>
</reference>
<name>A0A419X961_9BACT</name>
<evidence type="ECO:0000313" key="2">
    <source>
        <dbReference type="Proteomes" id="UP000284531"/>
    </source>
</evidence>
<proteinExistence type="predicted"/>
<comment type="caution">
    <text evidence="1">The sequence shown here is derived from an EMBL/GenBank/DDBJ whole genome shotgun (WGS) entry which is preliminary data.</text>
</comment>
<dbReference type="EMBL" id="RAPQ01000008">
    <property type="protein sequence ID" value="RKE04245.1"/>
    <property type="molecule type" value="Genomic_DNA"/>
</dbReference>
<organism evidence="1 2">
    <name type="scientific">Marinifilum flexuosum</name>
    <dbReference type="NCBI Taxonomy" id="1117708"/>
    <lineage>
        <taxon>Bacteria</taxon>
        <taxon>Pseudomonadati</taxon>
        <taxon>Bacteroidota</taxon>
        <taxon>Bacteroidia</taxon>
        <taxon>Marinilabiliales</taxon>
        <taxon>Marinifilaceae</taxon>
    </lineage>
</organism>
<sequence>MFCVKLVTLYKLQKIGVGKKLTFSKLRMKVIWIRMKKVGG</sequence>
<evidence type="ECO:0000313" key="1">
    <source>
        <dbReference type="EMBL" id="RKE04245.1"/>
    </source>
</evidence>
<accession>A0A419X961</accession>
<dbReference type="Proteomes" id="UP000284531">
    <property type="component" value="Unassembled WGS sequence"/>
</dbReference>
<gene>
    <name evidence="1" type="ORF">BXY64_1261</name>
</gene>